<evidence type="ECO:0000256" key="3">
    <source>
        <dbReference type="ARBA" id="ARBA00022475"/>
    </source>
</evidence>
<comment type="subcellular location">
    <subcellularLocation>
        <location evidence="1">Cell membrane</location>
        <topology evidence="1">Multi-pass membrane protein</topology>
    </subcellularLocation>
</comment>
<accession>A0A3S4T4C1</accession>
<evidence type="ECO:0000313" key="10">
    <source>
        <dbReference type="Proteomes" id="UP000287527"/>
    </source>
</evidence>
<feature type="domain" description="Acyltransferase 3" evidence="8">
    <location>
        <begin position="5"/>
        <end position="321"/>
    </location>
</feature>
<comment type="caution">
    <text evidence="9">The sequence shown here is derived from an EMBL/GenBank/DDBJ whole genome shotgun (WGS) entry which is preliminary data.</text>
</comment>
<keyword evidence="5 7" id="KW-1133">Transmembrane helix</keyword>
<dbReference type="Proteomes" id="UP000287527">
    <property type="component" value="Unassembled WGS sequence"/>
</dbReference>
<feature type="transmembrane region" description="Helical" evidence="7">
    <location>
        <begin position="180"/>
        <end position="199"/>
    </location>
</feature>
<evidence type="ECO:0000256" key="4">
    <source>
        <dbReference type="ARBA" id="ARBA00022692"/>
    </source>
</evidence>
<dbReference type="PANTHER" id="PTHR40074:SF2">
    <property type="entry name" value="O-ACETYLTRANSFERASE WECH"/>
    <property type="match status" value="1"/>
</dbReference>
<reference evidence="9 10" key="1">
    <citation type="submission" date="2019-01" db="EMBL/GenBank/DDBJ databases">
        <title>Flavobacterium sp. nov.,isolated from freshwater.</title>
        <authorList>
            <person name="Zhang R."/>
            <person name="Du Z.-J."/>
        </authorList>
    </citation>
    <scope>NUCLEOTIDE SEQUENCE [LARGE SCALE GENOMIC DNA]</scope>
    <source>
        <strain evidence="9 10">1E403</strain>
    </source>
</reference>
<dbReference type="AlphaFoldDB" id="A0A3S4T4C1"/>
<dbReference type="GO" id="GO:0016413">
    <property type="term" value="F:O-acetyltransferase activity"/>
    <property type="evidence" value="ECO:0007669"/>
    <property type="project" value="TreeGrafter"/>
</dbReference>
<feature type="transmembrane region" description="Helical" evidence="7">
    <location>
        <begin position="306"/>
        <end position="327"/>
    </location>
</feature>
<dbReference type="RefSeq" id="WP_128388430.1">
    <property type="nucleotide sequence ID" value="NZ_SBII01000001.1"/>
</dbReference>
<evidence type="ECO:0000313" key="9">
    <source>
        <dbReference type="EMBL" id="RWX03877.1"/>
    </source>
</evidence>
<feature type="transmembrane region" description="Helical" evidence="7">
    <location>
        <begin position="211"/>
        <end position="228"/>
    </location>
</feature>
<evidence type="ECO:0000259" key="8">
    <source>
        <dbReference type="Pfam" id="PF01757"/>
    </source>
</evidence>
<evidence type="ECO:0000256" key="7">
    <source>
        <dbReference type="SAM" id="Phobius"/>
    </source>
</evidence>
<feature type="transmembrane region" description="Helical" evidence="7">
    <location>
        <begin position="79"/>
        <end position="100"/>
    </location>
</feature>
<dbReference type="GO" id="GO:0005886">
    <property type="term" value="C:plasma membrane"/>
    <property type="evidence" value="ECO:0007669"/>
    <property type="project" value="UniProtKB-SubCell"/>
</dbReference>
<keyword evidence="10" id="KW-1185">Reference proteome</keyword>
<feature type="transmembrane region" description="Helical" evidence="7">
    <location>
        <begin position="129"/>
        <end position="148"/>
    </location>
</feature>
<organism evidence="9 10">
    <name type="scientific">Flavobacterium cerinum</name>
    <dbReference type="NCBI Taxonomy" id="2502784"/>
    <lineage>
        <taxon>Bacteria</taxon>
        <taxon>Pseudomonadati</taxon>
        <taxon>Bacteroidota</taxon>
        <taxon>Flavobacteriia</taxon>
        <taxon>Flavobacteriales</taxon>
        <taxon>Flavobacteriaceae</taxon>
        <taxon>Flavobacterium</taxon>
    </lineage>
</organism>
<feature type="transmembrane region" description="Helical" evidence="7">
    <location>
        <begin position="12"/>
        <end position="36"/>
    </location>
</feature>
<dbReference type="InterPro" id="IPR002656">
    <property type="entry name" value="Acyl_transf_3_dom"/>
</dbReference>
<feature type="transmembrane region" description="Helical" evidence="7">
    <location>
        <begin position="48"/>
        <end position="67"/>
    </location>
</feature>
<dbReference type="EMBL" id="SBII01000001">
    <property type="protein sequence ID" value="RWX03877.1"/>
    <property type="molecule type" value="Genomic_DNA"/>
</dbReference>
<keyword evidence="6 7" id="KW-0472">Membrane</keyword>
<keyword evidence="3" id="KW-1003">Cell membrane</keyword>
<feature type="transmembrane region" description="Helical" evidence="7">
    <location>
        <begin position="280"/>
        <end position="300"/>
    </location>
</feature>
<feature type="transmembrane region" description="Helical" evidence="7">
    <location>
        <begin position="240"/>
        <end position="259"/>
    </location>
</feature>
<dbReference type="Pfam" id="PF01757">
    <property type="entry name" value="Acyl_transf_3"/>
    <property type="match status" value="1"/>
</dbReference>
<keyword evidence="4 7" id="KW-0812">Transmembrane</keyword>
<protein>
    <recommendedName>
        <fullName evidence="8">Acyltransferase 3 domain-containing protein</fullName>
    </recommendedName>
</protein>
<name>A0A3S4T4C1_9FLAO</name>
<evidence type="ECO:0000256" key="2">
    <source>
        <dbReference type="ARBA" id="ARBA00007400"/>
    </source>
</evidence>
<sequence>MNKIEWVENLRVIATITVIMLHVAGPGVVSLGSVSMLDWNIANFFDGLARFCVPVFIMITGSFILNKDYGLEDFFKNKLSKIIIPFLIFSFIYTINGYGIKNLIKNYDLEEFSQFALQNLIYGSSYHLWYIYMLIGLYIITPIIRVYVKNASKSNLEYFLVAWLVFVTIDGYTLNEYLPNFKISIFSEYTGYFILGYYLSKYPLNSPKMGWLLFITGSLLTIGGTYYFSVKQNQFHEMFYNYNTLNVILQSIGIYTILFNSTIKNKALSKLRDIISKNSFNIYLVHILILTKIAPLNLTWNYINPFVGIVTTTLVCLFISTMVSMALKQIPVINRYL</sequence>
<evidence type="ECO:0000256" key="1">
    <source>
        <dbReference type="ARBA" id="ARBA00004651"/>
    </source>
</evidence>
<comment type="similarity">
    <text evidence="2">Belongs to the acyltransferase 3 family.</text>
</comment>
<dbReference type="OrthoDB" id="9810469at2"/>
<dbReference type="PANTHER" id="PTHR40074">
    <property type="entry name" value="O-ACETYLTRANSFERASE WECH"/>
    <property type="match status" value="1"/>
</dbReference>
<evidence type="ECO:0000256" key="5">
    <source>
        <dbReference type="ARBA" id="ARBA00022989"/>
    </source>
</evidence>
<feature type="transmembrane region" description="Helical" evidence="7">
    <location>
        <begin position="155"/>
        <end position="174"/>
    </location>
</feature>
<dbReference type="GO" id="GO:0009246">
    <property type="term" value="P:enterobacterial common antigen biosynthetic process"/>
    <property type="evidence" value="ECO:0007669"/>
    <property type="project" value="TreeGrafter"/>
</dbReference>
<evidence type="ECO:0000256" key="6">
    <source>
        <dbReference type="ARBA" id="ARBA00023136"/>
    </source>
</evidence>
<proteinExistence type="inferred from homology"/>
<gene>
    <name evidence="9" type="ORF">EPI11_02820</name>
</gene>